<evidence type="ECO:0000259" key="2">
    <source>
        <dbReference type="Pfam" id="PF02719"/>
    </source>
</evidence>
<comment type="similarity">
    <text evidence="1">Belongs to the polysaccharide synthase family.</text>
</comment>
<dbReference type="RefSeq" id="WP_160896163.1">
    <property type="nucleotide sequence ID" value="NZ_WUMU01000023.1"/>
</dbReference>
<gene>
    <name evidence="3" type="ORF">GR170_19560</name>
</gene>
<dbReference type="CDD" id="cd05237">
    <property type="entry name" value="UDP_invert_4-6DH_SDR_e"/>
    <property type="match status" value="1"/>
</dbReference>
<sequence>MNRDRDRLGYRGRRILVTGAGGSVGAELCRQLARQPPARLLLLDQSEPALHAILTDLPEGPWRPVLGSAGDGALITRLLRDEGVDMIIHAAAYKQLPLLEDNACAAIRNNVLATRTLAEAAAEAGVQRFLLISTDKAEDPVSVLGASKRLAEEIVQEAGRRSPGSRFALVRFGNVLGSSGSVVPRFARQIARRQPLTLTDPAATRYFMSLGQAVSLILQAGLRAENGEALALDMGAPVPILTLAQQMLRLAGLDPARYPIRVTGLRAGEKLHEAPLTGAPWPPDRRLLRLDLRAEPRRTLSAALQDLQRLADAQEEEAAARALLHWARAGDPARLAGSG</sequence>
<dbReference type="PANTHER" id="PTHR43318">
    <property type="entry name" value="UDP-N-ACETYLGLUCOSAMINE 4,6-DEHYDRATASE"/>
    <property type="match status" value="1"/>
</dbReference>
<proteinExistence type="inferred from homology"/>
<keyword evidence="4" id="KW-1185">Reference proteome</keyword>
<dbReference type="SUPFAM" id="SSF51735">
    <property type="entry name" value="NAD(P)-binding Rossmann-fold domains"/>
    <property type="match status" value="1"/>
</dbReference>
<evidence type="ECO:0000256" key="1">
    <source>
        <dbReference type="ARBA" id="ARBA00007430"/>
    </source>
</evidence>
<protein>
    <submittedName>
        <fullName evidence="3">NAD-dependent epimerase/dehydratase family protein</fullName>
    </submittedName>
</protein>
<evidence type="ECO:0000313" key="4">
    <source>
        <dbReference type="Proteomes" id="UP000477911"/>
    </source>
</evidence>
<dbReference type="Proteomes" id="UP000477911">
    <property type="component" value="Unassembled WGS sequence"/>
</dbReference>
<organism evidence="3 4">
    <name type="scientific">Pseudooceanicola albus</name>
    <dbReference type="NCBI Taxonomy" id="2692189"/>
    <lineage>
        <taxon>Bacteria</taxon>
        <taxon>Pseudomonadati</taxon>
        <taxon>Pseudomonadota</taxon>
        <taxon>Alphaproteobacteria</taxon>
        <taxon>Rhodobacterales</taxon>
        <taxon>Paracoccaceae</taxon>
        <taxon>Pseudooceanicola</taxon>
    </lineage>
</organism>
<dbReference type="InterPro" id="IPR003869">
    <property type="entry name" value="Polysac_CapD-like"/>
</dbReference>
<dbReference type="InterPro" id="IPR036291">
    <property type="entry name" value="NAD(P)-bd_dom_sf"/>
</dbReference>
<name>A0A6L7G930_9RHOB</name>
<reference evidence="3 4" key="1">
    <citation type="submission" date="2019-12" db="EMBL/GenBank/DDBJ databases">
        <authorList>
            <person name="Li M."/>
        </authorList>
    </citation>
    <scope>NUCLEOTIDE SEQUENCE [LARGE SCALE GENOMIC DNA]</scope>
    <source>
        <strain evidence="3 4">GBMRC 2024</strain>
    </source>
</reference>
<feature type="domain" description="Polysaccharide biosynthesis protein CapD-like" evidence="2">
    <location>
        <begin position="15"/>
        <end position="274"/>
    </location>
</feature>
<comment type="caution">
    <text evidence="3">The sequence shown here is derived from an EMBL/GenBank/DDBJ whole genome shotgun (WGS) entry which is preliminary data.</text>
</comment>
<dbReference type="Gene3D" id="3.40.50.720">
    <property type="entry name" value="NAD(P)-binding Rossmann-like Domain"/>
    <property type="match status" value="1"/>
</dbReference>
<evidence type="ECO:0000313" key="3">
    <source>
        <dbReference type="EMBL" id="MXN20038.1"/>
    </source>
</evidence>
<dbReference type="EMBL" id="WUMU01000023">
    <property type="protein sequence ID" value="MXN20038.1"/>
    <property type="molecule type" value="Genomic_DNA"/>
</dbReference>
<dbReference type="PANTHER" id="PTHR43318:SF1">
    <property type="entry name" value="POLYSACCHARIDE BIOSYNTHESIS PROTEIN EPSC-RELATED"/>
    <property type="match status" value="1"/>
</dbReference>
<dbReference type="AlphaFoldDB" id="A0A6L7G930"/>
<dbReference type="InterPro" id="IPR051203">
    <property type="entry name" value="Polysaccharide_Synthase-Rel"/>
</dbReference>
<dbReference type="Pfam" id="PF02719">
    <property type="entry name" value="Polysacc_synt_2"/>
    <property type="match status" value="1"/>
</dbReference>
<accession>A0A6L7G930</accession>